<sequence length="199" mass="22294">MKLSTESHFSLSSRKTENIFQPSSMACKMKGLLKGIKYFTHIFVHKEHEMEIGYPTDVKHVAHIGFDNPFWMDEFKSASDFSGSLSNYESAHNSWVSQGILSLSLSLKILSLHDLLTIVAADFDRPRELQTASAMFMDHRLPRIPKAPPSKTKQKKNKVASPASSARSTRSSTSRTSYSTAIEVGGEITGSQEWSMYRS</sequence>
<feature type="region of interest" description="Disordered" evidence="1">
    <location>
        <begin position="140"/>
        <end position="181"/>
    </location>
</feature>
<keyword evidence="4" id="KW-1185">Reference proteome</keyword>
<dbReference type="PANTHER" id="PTHR47846">
    <property type="entry name" value="OS06G0681300 PROTEIN-RELATED"/>
    <property type="match status" value="1"/>
</dbReference>
<dbReference type="PROSITE" id="PS50108">
    <property type="entry name" value="CRIB"/>
    <property type="match status" value="1"/>
</dbReference>
<dbReference type="InterPro" id="IPR000095">
    <property type="entry name" value="CRIB_dom"/>
</dbReference>
<accession>A0A9E7ES60</accession>
<dbReference type="PANTHER" id="PTHR47846:SF4">
    <property type="entry name" value="WASP-RELATED PROTEIN"/>
    <property type="match status" value="1"/>
</dbReference>
<dbReference type="CDD" id="cd00132">
    <property type="entry name" value="CRIB"/>
    <property type="match status" value="1"/>
</dbReference>
<dbReference type="OrthoDB" id="691587at2759"/>
<evidence type="ECO:0000313" key="3">
    <source>
        <dbReference type="EMBL" id="URD83020.1"/>
    </source>
</evidence>
<dbReference type="EMBL" id="CP097503">
    <property type="protein sequence ID" value="URD83020.1"/>
    <property type="molecule type" value="Genomic_DNA"/>
</dbReference>
<proteinExistence type="predicted"/>
<reference evidence="3" key="1">
    <citation type="submission" date="2022-05" db="EMBL/GenBank/DDBJ databases">
        <title>The Musa troglodytarum L. genome provides insights into the mechanism of non-climacteric behaviour and enrichment of carotenoids.</title>
        <authorList>
            <person name="Wang J."/>
        </authorList>
    </citation>
    <scope>NUCLEOTIDE SEQUENCE</scope>
    <source>
        <tissue evidence="3">Leaf</tissue>
    </source>
</reference>
<feature type="domain" description="CRIB" evidence="2">
    <location>
        <begin position="52"/>
        <end position="65"/>
    </location>
</feature>
<dbReference type="Pfam" id="PF00786">
    <property type="entry name" value="PBD"/>
    <property type="match status" value="1"/>
</dbReference>
<protein>
    <submittedName>
        <fullName evidence="3">Plastocyanin-like domain</fullName>
    </submittedName>
</protein>
<evidence type="ECO:0000313" key="4">
    <source>
        <dbReference type="Proteomes" id="UP001055439"/>
    </source>
</evidence>
<feature type="compositionally biased region" description="Low complexity" evidence="1">
    <location>
        <begin position="160"/>
        <end position="181"/>
    </location>
</feature>
<organism evidence="3 4">
    <name type="scientific">Musa troglodytarum</name>
    <name type="common">fe'i banana</name>
    <dbReference type="NCBI Taxonomy" id="320322"/>
    <lineage>
        <taxon>Eukaryota</taxon>
        <taxon>Viridiplantae</taxon>
        <taxon>Streptophyta</taxon>
        <taxon>Embryophyta</taxon>
        <taxon>Tracheophyta</taxon>
        <taxon>Spermatophyta</taxon>
        <taxon>Magnoliopsida</taxon>
        <taxon>Liliopsida</taxon>
        <taxon>Zingiberales</taxon>
        <taxon>Musaceae</taxon>
        <taxon>Musa</taxon>
    </lineage>
</organism>
<gene>
    <name evidence="3" type="ORF">MUK42_18642</name>
</gene>
<dbReference type="Proteomes" id="UP001055439">
    <property type="component" value="Chromosome 10"/>
</dbReference>
<evidence type="ECO:0000256" key="1">
    <source>
        <dbReference type="SAM" id="MobiDB-lite"/>
    </source>
</evidence>
<evidence type="ECO:0000259" key="2">
    <source>
        <dbReference type="PROSITE" id="PS50108"/>
    </source>
</evidence>
<dbReference type="AlphaFoldDB" id="A0A9E7ES60"/>
<name>A0A9E7ES60_9LILI</name>